<evidence type="ECO:0000256" key="1">
    <source>
        <dbReference type="SAM" id="MobiDB-lite"/>
    </source>
</evidence>
<dbReference type="EMBL" id="MJEQ01001674">
    <property type="protein sequence ID" value="OIT29831.1"/>
    <property type="molecule type" value="Genomic_DNA"/>
</dbReference>
<evidence type="ECO:0000313" key="2">
    <source>
        <dbReference type="EMBL" id="OIT29831.1"/>
    </source>
</evidence>
<sequence length="290" mass="32387">MQVFQRLFKTANDTTTSSPSISKKETANNQKVKSKDIVLFGICRGSTRRRGDNSKSRSKTFNIFKALCRNKDISQEYFYSTIHLRRVGSNSRRQHFEYCMNMKNKSLTRGLSISHKAADSIGHTQVLPITDSASSSSSSSSSRNDKARCSNGEKKDEKAKGDKAKTISKMKELLRWAAAAKSEKGRQYIGRKVFNNFRNRTALKAVADDDQMSNESPKISFRWEVESCSTTCSAYSAISMPASLTKNDQSFNINFPSVKSTPLHIDQCPAAAAGKLNWITSDSEFVVLEL</sequence>
<name>A0A314KKA3_NICAT</name>
<comment type="caution">
    <text evidence="2">The sequence shown here is derived from an EMBL/GenBank/DDBJ whole genome shotgun (WGS) entry which is preliminary data.</text>
</comment>
<dbReference type="KEGG" id="nau:109210834"/>
<dbReference type="AlphaFoldDB" id="A0A314KKA3"/>
<keyword evidence="3" id="KW-1185">Reference proteome</keyword>
<reference evidence="2" key="1">
    <citation type="submission" date="2016-11" db="EMBL/GenBank/DDBJ databases">
        <title>The genome of Nicotiana attenuata.</title>
        <authorList>
            <person name="Xu S."/>
            <person name="Brockmoeller T."/>
            <person name="Gaquerel E."/>
            <person name="Navarro A."/>
            <person name="Kuhl H."/>
            <person name="Gase K."/>
            <person name="Ling Z."/>
            <person name="Zhou W."/>
            <person name="Kreitzer C."/>
            <person name="Stanke M."/>
            <person name="Tang H."/>
            <person name="Lyons E."/>
            <person name="Pandey P."/>
            <person name="Pandey S.P."/>
            <person name="Timmermann B."/>
            <person name="Baldwin I.T."/>
        </authorList>
    </citation>
    <scope>NUCLEOTIDE SEQUENCE [LARGE SCALE GENOMIC DNA]</scope>
    <source>
        <strain evidence="2">UT</strain>
    </source>
</reference>
<feature type="compositionally biased region" description="Low complexity" evidence="1">
    <location>
        <begin position="132"/>
        <end position="142"/>
    </location>
</feature>
<accession>A0A314KKA3</accession>
<feature type="compositionally biased region" description="Basic and acidic residues" evidence="1">
    <location>
        <begin position="143"/>
        <end position="164"/>
    </location>
</feature>
<dbReference type="PANTHER" id="PTHR36038">
    <property type="entry name" value="OS06G0102750 PROTEIN"/>
    <property type="match status" value="1"/>
</dbReference>
<dbReference type="OrthoDB" id="1889663at2759"/>
<organism evidence="2 3">
    <name type="scientific">Nicotiana attenuata</name>
    <name type="common">Coyote tobacco</name>
    <dbReference type="NCBI Taxonomy" id="49451"/>
    <lineage>
        <taxon>Eukaryota</taxon>
        <taxon>Viridiplantae</taxon>
        <taxon>Streptophyta</taxon>
        <taxon>Embryophyta</taxon>
        <taxon>Tracheophyta</taxon>
        <taxon>Spermatophyta</taxon>
        <taxon>Magnoliopsida</taxon>
        <taxon>eudicotyledons</taxon>
        <taxon>Gunneridae</taxon>
        <taxon>Pentapetalae</taxon>
        <taxon>asterids</taxon>
        <taxon>lamiids</taxon>
        <taxon>Solanales</taxon>
        <taxon>Solanaceae</taxon>
        <taxon>Nicotianoideae</taxon>
        <taxon>Nicotianeae</taxon>
        <taxon>Nicotiana</taxon>
    </lineage>
</organism>
<dbReference type="PANTHER" id="PTHR36038:SF3">
    <property type="entry name" value="OVATE FAMILY PROTEIN"/>
    <property type="match status" value="1"/>
</dbReference>
<evidence type="ECO:0000313" key="3">
    <source>
        <dbReference type="Proteomes" id="UP000187609"/>
    </source>
</evidence>
<dbReference type="Proteomes" id="UP000187609">
    <property type="component" value="Unassembled WGS sequence"/>
</dbReference>
<protein>
    <submittedName>
        <fullName evidence="2">Uncharacterized protein</fullName>
    </submittedName>
</protein>
<gene>
    <name evidence="2" type="ORF">A4A49_15378</name>
</gene>
<feature type="region of interest" description="Disordered" evidence="1">
    <location>
        <begin position="130"/>
        <end position="164"/>
    </location>
</feature>
<proteinExistence type="predicted"/>
<dbReference type="Gramene" id="OIT29831">
    <property type="protein sequence ID" value="OIT29831"/>
    <property type="gene ID" value="A4A49_15378"/>
</dbReference>